<dbReference type="Proteomes" id="UP001164929">
    <property type="component" value="Chromosome 12"/>
</dbReference>
<proteinExistence type="predicted"/>
<gene>
    <name evidence="1" type="ORF">NC653_028595</name>
</gene>
<sequence length="34" mass="4155">MVAKTWRSRRKRTEQMKIGFPLLMLEKKDLLGRH</sequence>
<reference evidence="1" key="1">
    <citation type="journal article" date="2023" name="Mol. Ecol. Resour.">
        <title>Chromosome-level genome assembly of a triploid poplar Populus alba 'Berolinensis'.</title>
        <authorList>
            <person name="Chen S."/>
            <person name="Yu Y."/>
            <person name="Wang X."/>
            <person name="Wang S."/>
            <person name="Zhang T."/>
            <person name="Zhou Y."/>
            <person name="He R."/>
            <person name="Meng N."/>
            <person name="Wang Y."/>
            <person name="Liu W."/>
            <person name="Liu Z."/>
            <person name="Liu J."/>
            <person name="Guo Q."/>
            <person name="Huang H."/>
            <person name="Sederoff R.R."/>
            <person name="Wang G."/>
            <person name="Qu G."/>
            <person name="Chen S."/>
        </authorList>
    </citation>
    <scope>NUCLEOTIDE SEQUENCE</scope>
    <source>
        <strain evidence="1">SC-2020</strain>
    </source>
</reference>
<organism evidence="1 2">
    <name type="scientific">Populus alba x Populus x berolinensis</name>
    <dbReference type="NCBI Taxonomy" id="444605"/>
    <lineage>
        <taxon>Eukaryota</taxon>
        <taxon>Viridiplantae</taxon>
        <taxon>Streptophyta</taxon>
        <taxon>Embryophyta</taxon>
        <taxon>Tracheophyta</taxon>
        <taxon>Spermatophyta</taxon>
        <taxon>Magnoliopsida</taxon>
        <taxon>eudicotyledons</taxon>
        <taxon>Gunneridae</taxon>
        <taxon>Pentapetalae</taxon>
        <taxon>rosids</taxon>
        <taxon>fabids</taxon>
        <taxon>Malpighiales</taxon>
        <taxon>Salicaceae</taxon>
        <taxon>Saliceae</taxon>
        <taxon>Populus</taxon>
    </lineage>
</organism>
<name>A0AAD6M2X8_9ROSI</name>
<dbReference type="EMBL" id="JAQIZT010000012">
    <property type="protein sequence ID" value="KAJ6976502.1"/>
    <property type="molecule type" value="Genomic_DNA"/>
</dbReference>
<accession>A0AAD6M2X8</accession>
<evidence type="ECO:0000313" key="1">
    <source>
        <dbReference type="EMBL" id="KAJ6976502.1"/>
    </source>
</evidence>
<evidence type="ECO:0000313" key="2">
    <source>
        <dbReference type="Proteomes" id="UP001164929"/>
    </source>
</evidence>
<keyword evidence="2" id="KW-1185">Reference proteome</keyword>
<dbReference type="AlphaFoldDB" id="A0AAD6M2X8"/>
<protein>
    <submittedName>
        <fullName evidence="1">Uncharacterized protein</fullName>
    </submittedName>
</protein>
<comment type="caution">
    <text evidence="1">The sequence shown here is derived from an EMBL/GenBank/DDBJ whole genome shotgun (WGS) entry which is preliminary data.</text>
</comment>